<keyword evidence="1" id="KW-0547">Nucleotide-binding</keyword>
<accession>A0A9W9K4Q1</accession>
<dbReference type="SMART" id="SM00220">
    <property type="entry name" value="S_TKc"/>
    <property type="match status" value="1"/>
</dbReference>
<reference evidence="5" key="1">
    <citation type="submission" date="2022-11" db="EMBL/GenBank/DDBJ databases">
        <authorList>
            <person name="Petersen C."/>
        </authorList>
    </citation>
    <scope>NUCLEOTIDE SEQUENCE</scope>
    <source>
        <strain evidence="5">IBT 34128</strain>
    </source>
</reference>
<evidence type="ECO:0000313" key="5">
    <source>
        <dbReference type="EMBL" id="KAJ5092042.1"/>
    </source>
</evidence>
<evidence type="ECO:0000256" key="2">
    <source>
        <dbReference type="ARBA" id="ARBA00022840"/>
    </source>
</evidence>
<keyword evidence="2" id="KW-0067">ATP-binding</keyword>
<dbReference type="GO" id="GO:0000226">
    <property type="term" value="P:microtubule cytoskeleton organization"/>
    <property type="evidence" value="ECO:0007669"/>
    <property type="project" value="TreeGrafter"/>
</dbReference>
<dbReference type="RefSeq" id="XP_056510239.1">
    <property type="nucleotide sequence ID" value="XM_056657439.1"/>
</dbReference>
<dbReference type="GO" id="GO:0005524">
    <property type="term" value="F:ATP binding"/>
    <property type="evidence" value="ECO:0007669"/>
    <property type="project" value="UniProtKB-KW"/>
</dbReference>
<evidence type="ECO:0000313" key="6">
    <source>
        <dbReference type="Proteomes" id="UP001141434"/>
    </source>
</evidence>
<dbReference type="OrthoDB" id="4062651at2759"/>
<dbReference type="GO" id="GO:0005737">
    <property type="term" value="C:cytoplasm"/>
    <property type="evidence" value="ECO:0007669"/>
    <property type="project" value="TreeGrafter"/>
</dbReference>
<evidence type="ECO:0000256" key="3">
    <source>
        <dbReference type="SAM" id="MobiDB-lite"/>
    </source>
</evidence>
<feature type="region of interest" description="Disordered" evidence="3">
    <location>
        <begin position="334"/>
        <end position="359"/>
    </location>
</feature>
<organism evidence="5 6">
    <name type="scientific">Penicillium alfredii</name>
    <dbReference type="NCBI Taxonomy" id="1506179"/>
    <lineage>
        <taxon>Eukaryota</taxon>
        <taxon>Fungi</taxon>
        <taxon>Dikarya</taxon>
        <taxon>Ascomycota</taxon>
        <taxon>Pezizomycotina</taxon>
        <taxon>Eurotiomycetes</taxon>
        <taxon>Eurotiomycetidae</taxon>
        <taxon>Eurotiales</taxon>
        <taxon>Aspergillaceae</taxon>
        <taxon>Penicillium</taxon>
    </lineage>
</organism>
<dbReference type="Proteomes" id="UP001141434">
    <property type="component" value="Unassembled WGS sequence"/>
</dbReference>
<feature type="domain" description="Protein kinase" evidence="4">
    <location>
        <begin position="98"/>
        <end position="441"/>
    </location>
</feature>
<dbReference type="InterPro" id="IPR000719">
    <property type="entry name" value="Prot_kinase_dom"/>
</dbReference>
<comment type="caution">
    <text evidence="5">The sequence shown here is derived from an EMBL/GenBank/DDBJ whole genome shotgun (WGS) entry which is preliminary data.</text>
</comment>
<dbReference type="PROSITE" id="PS50011">
    <property type="entry name" value="PROTEIN_KINASE_DOM"/>
    <property type="match status" value="1"/>
</dbReference>
<dbReference type="Pfam" id="PF00069">
    <property type="entry name" value="Pkinase"/>
    <property type="match status" value="1"/>
</dbReference>
<dbReference type="SUPFAM" id="SSF56112">
    <property type="entry name" value="Protein kinase-like (PK-like)"/>
    <property type="match status" value="1"/>
</dbReference>
<name>A0A9W9K4Q1_9EURO</name>
<evidence type="ECO:0000256" key="1">
    <source>
        <dbReference type="ARBA" id="ARBA00022741"/>
    </source>
</evidence>
<dbReference type="PANTHER" id="PTHR24346">
    <property type="entry name" value="MAP/MICROTUBULE AFFINITY-REGULATING KINASE"/>
    <property type="match status" value="1"/>
</dbReference>
<dbReference type="InterPro" id="IPR011009">
    <property type="entry name" value="Kinase-like_dom_sf"/>
</dbReference>
<evidence type="ECO:0000259" key="4">
    <source>
        <dbReference type="PROSITE" id="PS50011"/>
    </source>
</evidence>
<reference evidence="5" key="2">
    <citation type="journal article" date="2023" name="IMA Fungus">
        <title>Comparative genomic study of the Penicillium genus elucidates a diverse pangenome and 15 lateral gene transfer events.</title>
        <authorList>
            <person name="Petersen C."/>
            <person name="Sorensen T."/>
            <person name="Nielsen M.R."/>
            <person name="Sondergaard T.E."/>
            <person name="Sorensen J.L."/>
            <person name="Fitzpatrick D.A."/>
            <person name="Frisvad J.C."/>
            <person name="Nielsen K.L."/>
        </authorList>
    </citation>
    <scope>NUCLEOTIDE SEQUENCE</scope>
    <source>
        <strain evidence="5">IBT 34128</strain>
    </source>
</reference>
<gene>
    <name evidence="5" type="ORF">NUU61_006912</name>
</gene>
<dbReference type="GO" id="GO:0035556">
    <property type="term" value="P:intracellular signal transduction"/>
    <property type="evidence" value="ECO:0007669"/>
    <property type="project" value="TreeGrafter"/>
</dbReference>
<keyword evidence="6" id="KW-1185">Reference proteome</keyword>
<protein>
    <recommendedName>
        <fullName evidence="4">Protein kinase domain-containing protein</fullName>
    </recommendedName>
</protein>
<dbReference type="Gene3D" id="1.10.510.10">
    <property type="entry name" value="Transferase(Phosphotransferase) domain 1"/>
    <property type="match status" value="2"/>
</dbReference>
<dbReference type="AlphaFoldDB" id="A0A9W9K4Q1"/>
<dbReference type="GeneID" id="81396608"/>
<dbReference type="EMBL" id="JAPMSZ010000009">
    <property type="protein sequence ID" value="KAJ5092042.1"/>
    <property type="molecule type" value="Genomic_DNA"/>
</dbReference>
<feature type="compositionally biased region" description="Basic and acidic residues" evidence="3">
    <location>
        <begin position="340"/>
        <end position="359"/>
    </location>
</feature>
<feature type="compositionally biased region" description="Polar residues" evidence="3">
    <location>
        <begin position="301"/>
        <end position="318"/>
    </location>
</feature>
<dbReference type="GO" id="GO:0004674">
    <property type="term" value="F:protein serine/threonine kinase activity"/>
    <property type="evidence" value="ECO:0007669"/>
    <property type="project" value="TreeGrafter"/>
</dbReference>
<feature type="region of interest" description="Disordered" evidence="3">
    <location>
        <begin position="296"/>
        <end position="320"/>
    </location>
</feature>
<sequence>MKTAQPPNNWTAVAVHHLDQVADHHHHLCQTGSLFEELSTSHSLLKRRRSIFKHEDSPSLASVSTDRQPLMRSETSAIASSSQTQLFELEFSFTDKYGRCREIIHYGNDSTIRLHEHKAPLSGSKSRQLLAIKVYRHSILNSAPTSTAHTISSHSLAEAHPYHPNILPILDLLYNERSELCVVMPYCAGGDLRALLTRTGPLPTVEADCLVTQILRALDFLHEHDTAHRDIRLESVLITAHGAVKLAGFGDGHIRRLWEKCVVSSEADEHMSRLQQPKPPSLGPWPLSLPWSSFLPSPHPQSTSPRNSVPTKSPSTASYPGLSLSYRPPEWFHRQPHSTSHCDLEHGNDDKEKDNDPRPADVWATGTIYMALITGRLLWRSAQPYHEDGRYLEYLRCRGGEDGYPLIEALGRRRRNAIYAMLHPNPQKRITAADMLCSEWIKSVVVCEAGEKGD</sequence>
<dbReference type="PANTHER" id="PTHR24346:SF76">
    <property type="entry name" value="NON-SPECIFIC SERINE_THREONINE PROTEIN KINASE"/>
    <property type="match status" value="1"/>
</dbReference>
<proteinExistence type="predicted"/>